<name>A0A9W6RWG2_9ACTN</name>
<evidence type="ECO:0000313" key="1">
    <source>
        <dbReference type="EMBL" id="GLY82888.1"/>
    </source>
</evidence>
<evidence type="ECO:0000313" key="2">
    <source>
        <dbReference type="Proteomes" id="UP001165074"/>
    </source>
</evidence>
<dbReference type="AlphaFoldDB" id="A0A9W6RWG2"/>
<keyword evidence="2" id="KW-1185">Reference proteome</keyword>
<reference evidence="1" key="1">
    <citation type="submission" date="2023-03" db="EMBL/GenBank/DDBJ databases">
        <title>Actinoallomurus iriomotensis NBRC 103684.</title>
        <authorList>
            <person name="Ichikawa N."/>
            <person name="Sato H."/>
            <person name="Tonouchi N."/>
        </authorList>
    </citation>
    <scope>NUCLEOTIDE SEQUENCE</scope>
    <source>
        <strain evidence="1">NBRC 103684</strain>
    </source>
</reference>
<sequence>MTQAHRLTPGDLRLRAHVGPRLRVPADSALAAAGRALSPGGSHCGRPLISAFRKAERKVARRNVFHNTSKAEDEFPRDGRMRHMGRIA</sequence>
<protein>
    <submittedName>
        <fullName evidence="1">Uncharacterized protein</fullName>
    </submittedName>
</protein>
<gene>
    <name evidence="1" type="ORF">Airi02_008180</name>
</gene>
<organism evidence="1 2">
    <name type="scientific">Actinoallomurus iriomotensis</name>
    <dbReference type="NCBI Taxonomy" id="478107"/>
    <lineage>
        <taxon>Bacteria</taxon>
        <taxon>Bacillati</taxon>
        <taxon>Actinomycetota</taxon>
        <taxon>Actinomycetes</taxon>
        <taxon>Streptosporangiales</taxon>
        <taxon>Thermomonosporaceae</taxon>
        <taxon>Actinoallomurus</taxon>
    </lineage>
</organism>
<accession>A0A9W6RWG2</accession>
<dbReference type="EMBL" id="BSTK01000001">
    <property type="protein sequence ID" value="GLY82888.1"/>
    <property type="molecule type" value="Genomic_DNA"/>
</dbReference>
<proteinExistence type="predicted"/>
<comment type="caution">
    <text evidence="1">The sequence shown here is derived from an EMBL/GenBank/DDBJ whole genome shotgun (WGS) entry which is preliminary data.</text>
</comment>
<dbReference type="Proteomes" id="UP001165074">
    <property type="component" value="Unassembled WGS sequence"/>
</dbReference>